<keyword evidence="6" id="KW-0802">TPR repeat</keyword>
<evidence type="ECO:0000313" key="8">
    <source>
        <dbReference type="Proteomes" id="UP000585474"/>
    </source>
</evidence>
<dbReference type="PANTHER" id="PTHR46803">
    <property type="entry name" value="E3 UBIQUITIN-PROTEIN LIGASE CHIP"/>
    <property type="match status" value="1"/>
</dbReference>
<evidence type="ECO:0000256" key="2">
    <source>
        <dbReference type="ARBA" id="ARBA00012483"/>
    </source>
</evidence>
<dbReference type="InterPro" id="IPR011990">
    <property type="entry name" value="TPR-like_helical_dom_sf"/>
</dbReference>
<evidence type="ECO:0000313" key="7">
    <source>
        <dbReference type="EMBL" id="GFY99417.1"/>
    </source>
</evidence>
<dbReference type="AlphaFoldDB" id="A0A7J0FNB4"/>
<evidence type="ECO:0000256" key="1">
    <source>
        <dbReference type="ARBA" id="ARBA00000900"/>
    </source>
</evidence>
<dbReference type="Gene3D" id="1.25.40.10">
    <property type="entry name" value="Tetratricopeptide repeat domain"/>
    <property type="match status" value="1"/>
</dbReference>
<evidence type="ECO:0000256" key="3">
    <source>
        <dbReference type="ARBA" id="ARBA00022679"/>
    </source>
</evidence>
<dbReference type="SMART" id="SM00028">
    <property type="entry name" value="TPR"/>
    <property type="match status" value="2"/>
</dbReference>
<comment type="caution">
    <text evidence="7">The sequence shown here is derived from an EMBL/GenBank/DDBJ whole genome shotgun (WGS) entry which is preliminary data.</text>
</comment>
<dbReference type="InterPro" id="IPR019734">
    <property type="entry name" value="TPR_rpt"/>
</dbReference>
<evidence type="ECO:0000256" key="5">
    <source>
        <dbReference type="ARBA" id="ARBA00022786"/>
    </source>
</evidence>
<name>A0A7J0FNB4_9ERIC</name>
<feature type="repeat" description="TPR" evidence="6">
    <location>
        <begin position="14"/>
        <end position="47"/>
    </location>
</feature>
<dbReference type="EMBL" id="BJWL01000013">
    <property type="protein sequence ID" value="GFY99417.1"/>
    <property type="molecule type" value="Genomic_DNA"/>
</dbReference>
<evidence type="ECO:0000256" key="4">
    <source>
        <dbReference type="ARBA" id="ARBA00022737"/>
    </source>
</evidence>
<dbReference type="PANTHER" id="PTHR46803:SF2">
    <property type="entry name" value="E3 UBIQUITIN-PROTEIN LIGASE CHIP"/>
    <property type="match status" value="1"/>
</dbReference>
<evidence type="ECO:0000256" key="6">
    <source>
        <dbReference type="PROSITE-ProRule" id="PRU00339"/>
    </source>
</evidence>
<dbReference type="OrthoDB" id="629492at2759"/>
<reference evidence="7 8" key="1">
    <citation type="submission" date="2019-07" db="EMBL/GenBank/DDBJ databases">
        <title>De Novo Assembly of kiwifruit Actinidia rufa.</title>
        <authorList>
            <person name="Sugita-Konishi S."/>
            <person name="Sato K."/>
            <person name="Mori E."/>
            <person name="Abe Y."/>
            <person name="Kisaki G."/>
            <person name="Hamano K."/>
            <person name="Suezawa K."/>
            <person name="Otani M."/>
            <person name="Fukuda T."/>
            <person name="Manabe T."/>
            <person name="Gomi K."/>
            <person name="Tabuchi M."/>
            <person name="Akimitsu K."/>
            <person name="Kataoka I."/>
        </authorList>
    </citation>
    <scope>NUCLEOTIDE SEQUENCE [LARGE SCALE GENOMIC DNA]</scope>
    <source>
        <strain evidence="8">cv. Fuchu</strain>
    </source>
</reference>
<comment type="catalytic activity">
    <reaction evidence="1">
        <text>S-ubiquitinyl-[E2 ubiquitin-conjugating enzyme]-L-cysteine + [acceptor protein]-L-lysine = [E2 ubiquitin-conjugating enzyme]-L-cysteine + N(6)-ubiquitinyl-[acceptor protein]-L-lysine.</text>
        <dbReference type="EC" id="2.3.2.27"/>
    </reaction>
</comment>
<dbReference type="GO" id="GO:0061630">
    <property type="term" value="F:ubiquitin protein ligase activity"/>
    <property type="evidence" value="ECO:0007669"/>
    <property type="project" value="UniProtKB-EC"/>
</dbReference>
<dbReference type="GO" id="GO:0000209">
    <property type="term" value="P:protein polyubiquitination"/>
    <property type="evidence" value="ECO:0007669"/>
    <property type="project" value="TreeGrafter"/>
</dbReference>
<gene>
    <name evidence="7" type="ORF">Acr_13g0008180</name>
</gene>
<dbReference type="GO" id="GO:0045862">
    <property type="term" value="P:positive regulation of proteolysis"/>
    <property type="evidence" value="ECO:0007669"/>
    <property type="project" value="TreeGrafter"/>
</dbReference>
<proteinExistence type="predicted"/>
<dbReference type="EC" id="2.3.2.27" evidence="2"/>
<dbReference type="GO" id="GO:0051087">
    <property type="term" value="F:protein-folding chaperone binding"/>
    <property type="evidence" value="ECO:0007669"/>
    <property type="project" value="TreeGrafter"/>
</dbReference>
<keyword evidence="8" id="KW-1185">Reference proteome</keyword>
<organism evidence="7 8">
    <name type="scientific">Actinidia rufa</name>
    <dbReference type="NCBI Taxonomy" id="165716"/>
    <lineage>
        <taxon>Eukaryota</taxon>
        <taxon>Viridiplantae</taxon>
        <taxon>Streptophyta</taxon>
        <taxon>Embryophyta</taxon>
        <taxon>Tracheophyta</taxon>
        <taxon>Spermatophyta</taxon>
        <taxon>Magnoliopsida</taxon>
        <taxon>eudicotyledons</taxon>
        <taxon>Gunneridae</taxon>
        <taxon>Pentapetalae</taxon>
        <taxon>asterids</taxon>
        <taxon>Ericales</taxon>
        <taxon>Actinidiaceae</taxon>
        <taxon>Actinidia</taxon>
    </lineage>
</organism>
<dbReference type="GO" id="GO:0043161">
    <property type="term" value="P:proteasome-mediated ubiquitin-dependent protein catabolic process"/>
    <property type="evidence" value="ECO:0007669"/>
    <property type="project" value="TreeGrafter"/>
</dbReference>
<keyword evidence="5" id="KW-0833">Ubl conjugation pathway</keyword>
<sequence>MARTEAVSTSTKQAEQLRQDGNTYFKKDRFGAAIDAYTEAITLCPNVPVYWTNRALCHRKRNDWTRVEEDCRKAIQLDHNAFKWPGTILGLFCIKAAVSLSFSPLSTESEVARMALLWVTEEDWFSILFKGDGQLPIKSIWGIFRLLTGLSLLISETVPFLSSHTGCSFALIPRQAYPCGELGGACDPG</sequence>
<dbReference type="SUPFAM" id="SSF48452">
    <property type="entry name" value="TPR-like"/>
    <property type="match status" value="1"/>
</dbReference>
<dbReference type="PROSITE" id="PS50005">
    <property type="entry name" value="TPR"/>
    <property type="match status" value="1"/>
</dbReference>
<dbReference type="GO" id="GO:0071218">
    <property type="term" value="P:cellular response to misfolded protein"/>
    <property type="evidence" value="ECO:0007669"/>
    <property type="project" value="TreeGrafter"/>
</dbReference>
<keyword evidence="4" id="KW-0677">Repeat</keyword>
<protein>
    <recommendedName>
        <fullName evidence="2">RING-type E3 ubiquitin transferase</fullName>
        <ecNumber evidence="2">2.3.2.27</ecNumber>
    </recommendedName>
</protein>
<dbReference type="GO" id="GO:0006515">
    <property type="term" value="P:protein quality control for misfolded or incompletely synthesized proteins"/>
    <property type="evidence" value="ECO:0007669"/>
    <property type="project" value="TreeGrafter"/>
</dbReference>
<accession>A0A7J0FNB4</accession>
<dbReference type="GO" id="GO:0005737">
    <property type="term" value="C:cytoplasm"/>
    <property type="evidence" value="ECO:0007669"/>
    <property type="project" value="TreeGrafter"/>
</dbReference>
<keyword evidence="3" id="KW-0808">Transferase</keyword>
<dbReference type="Proteomes" id="UP000585474">
    <property type="component" value="Unassembled WGS sequence"/>
</dbReference>